<dbReference type="Proteomes" id="UP000298471">
    <property type="component" value="Unassembled WGS sequence"/>
</dbReference>
<evidence type="ECO:0000313" key="2">
    <source>
        <dbReference type="Proteomes" id="UP000298471"/>
    </source>
</evidence>
<proteinExistence type="predicted"/>
<dbReference type="EMBL" id="SRMB01000001">
    <property type="protein sequence ID" value="TGE29453.1"/>
    <property type="molecule type" value="Genomic_DNA"/>
</dbReference>
<name>A0A4Z0QJI7_9BACT</name>
<accession>A0A4Z0QJI7</accession>
<dbReference type="AlphaFoldDB" id="A0A4Z0QJI7"/>
<keyword evidence="2" id="KW-1185">Reference proteome</keyword>
<sequence length="109" mass="12318">MHTRARYTIGYLTGGYYTPKSGKRYSYRYEVRGQEYEATDIREVNMNTATGARFVVEYDSLDPGVSRSHFALAVPDSIGQAPANGWKVPPFITSPKDLNYGREEEARAE</sequence>
<protein>
    <submittedName>
        <fullName evidence="1">Uncharacterized protein</fullName>
    </submittedName>
</protein>
<organism evidence="1 2">
    <name type="scientific">Hymenobacter metallicola</name>
    <dbReference type="NCBI Taxonomy" id="2563114"/>
    <lineage>
        <taxon>Bacteria</taxon>
        <taxon>Pseudomonadati</taxon>
        <taxon>Bacteroidota</taxon>
        <taxon>Cytophagia</taxon>
        <taxon>Cytophagales</taxon>
        <taxon>Hymenobacteraceae</taxon>
        <taxon>Hymenobacter</taxon>
    </lineage>
</organism>
<dbReference type="OrthoDB" id="1380281at2"/>
<gene>
    <name evidence="1" type="ORF">E5K02_08370</name>
</gene>
<reference evidence="1 2" key="1">
    <citation type="submission" date="2019-04" db="EMBL/GenBank/DDBJ databases">
        <authorList>
            <person name="Feng G."/>
            <person name="Zhang J."/>
            <person name="Zhu H."/>
        </authorList>
    </citation>
    <scope>NUCLEOTIDE SEQUENCE [LARGE SCALE GENOMIC DNA]</scope>
    <source>
        <strain evidence="1 2">9PBR-1</strain>
    </source>
</reference>
<comment type="caution">
    <text evidence="1">The sequence shown here is derived from an EMBL/GenBank/DDBJ whole genome shotgun (WGS) entry which is preliminary data.</text>
</comment>
<dbReference type="RefSeq" id="WP_135393909.1">
    <property type="nucleotide sequence ID" value="NZ_SRMB01000001.1"/>
</dbReference>
<evidence type="ECO:0000313" key="1">
    <source>
        <dbReference type="EMBL" id="TGE29453.1"/>
    </source>
</evidence>